<dbReference type="RefSeq" id="WP_190124759.1">
    <property type="nucleotide sequence ID" value="NZ_BMWG01000014.1"/>
</dbReference>
<feature type="signal peptide" evidence="2">
    <location>
        <begin position="1"/>
        <end position="22"/>
    </location>
</feature>
<gene>
    <name evidence="3" type="ORF">GCM10010387_42660</name>
</gene>
<reference evidence="3" key="1">
    <citation type="journal article" date="2014" name="Int. J. Syst. Evol. Microbiol.">
        <title>Complete genome sequence of Corynebacterium casei LMG S-19264T (=DSM 44701T), isolated from a smear-ripened cheese.</title>
        <authorList>
            <consortium name="US DOE Joint Genome Institute (JGI-PGF)"/>
            <person name="Walter F."/>
            <person name="Albersmeier A."/>
            <person name="Kalinowski J."/>
            <person name="Ruckert C."/>
        </authorList>
    </citation>
    <scope>NUCLEOTIDE SEQUENCE</scope>
    <source>
        <strain evidence="3">JCM 4988</strain>
    </source>
</reference>
<name>A0A918UZ08_9ACTN</name>
<dbReference type="Proteomes" id="UP000630936">
    <property type="component" value="Unassembled WGS sequence"/>
</dbReference>
<dbReference type="Pfam" id="PF13803">
    <property type="entry name" value="DUF4184"/>
    <property type="match status" value="1"/>
</dbReference>
<keyword evidence="4" id="KW-1185">Reference proteome</keyword>
<protein>
    <recommendedName>
        <fullName evidence="5">DUF4184 family protein</fullName>
    </recommendedName>
</protein>
<comment type="caution">
    <text evidence="3">The sequence shown here is derived from an EMBL/GenBank/DDBJ whole genome shotgun (WGS) entry which is preliminary data.</text>
</comment>
<evidence type="ECO:0000313" key="4">
    <source>
        <dbReference type="Proteomes" id="UP000630936"/>
    </source>
</evidence>
<keyword evidence="1" id="KW-0472">Membrane</keyword>
<feature type="transmembrane region" description="Helical" evidence="1">
    <location>
        <begin position="241"/>
        <end position="262"/>
    </location>
</feature>
<reference evidence="3" key="2">
    <citation type="submission" date="2020-09" db="EMBL/GenBank/DDBJ databases">
        <authorList>
            <person name="Sun Q."/>
            <person name="Ohkuma M."/>
        </authorList>
    </citation>
    <scope>NUCLEOTIDE SEQUENCE</scope>
    <source>
        <strain evidence="3">JCM 4988</strain>
    </source>
</reference>
<proteinExistence type="predicted"/>
<sequence length="271" mass="28618">MPFTLCHPAAVLPLLRPPFVPAALVAGSLAPDVPYFLSGAVPVTAQSWYAPFANATETHELAGALRLDLPLTAALLALYWLVRRPVAALLNRRAAAAPVRGRDPLSWARRAAWLLLSALIGVATHLVWDSFTHWDGEAVVRIALLRAEVTDGLTVARLAQHLSTAVGAALITLWLWRRRSALTAPPADGDGGGGGGLPRWARRSIPAALAAATLAGALARWSRHTAENPHGLPLENTLAVLATGGGAAFAAALVCYAALWWLTGRGRIARH</sequence>
<accession>A0A918UZ08</accession>
<evidence type="ECO:0000256" key="2">
    <source>
        <dbReference type="SAM" id="SignalP"/>
    </source>
</evidence>
<evidence type="ECO:0000313" key="3">
    <source>
        <dbReference type="EMBL" id="GGZ43813.1"/>
    </source>
</evidence>
<dbReference type="InterPro" id="IPR025238">
    <property type="entry name" value="DUF4184"/>
</dbReference>
<evidence type="ECO:0008006" key="5">
    <source>
        <dbReference type="Google" id="ProtNLM"/>
    </source>
</evidence>
<keyword evidence="1" id="KW-1133">Transmembrane helix</keyword>
<keyword evidence="2" id="KW-0732">Signal</keyword>
<dbReference type="EMBL" id="BMWG01000014">
    <property type="protein sequence ID" value="GGZ43813.1"/>
    <property type="molecule type" value="Genomic_DNA"/>
</dbReference>
<dbReference type="AlphaFoldDB" id="A0A918UZ08"/>
<evidence type="ECO:0000256" key="1">
    <source>
        <dbReference type="SAM" id="Phobius"/>
    </source>
</evidence>
<keyword evidence="1" id="KW-0812">Transmembrane</keyword>
<organism evidence="3 4">
    <name type="scientific">Streptomyces inusitatus</name>
    <dbReference type="NCBI Taxonomy" id="68221"/>
    <lineage>
        <taxon>Bacteria</taxon>
        <taxon>Bacillati</taxon>
        <taxon>Actinomycetota</taxon>
        <taxon>Actinomycetes</taxon>
        <taxon>Kitasatosporales</taxon>
        <taxon>Streptomycetaceae</taxon>
        <taxon>Streptomyces</taxon>
    </lineage>
</organism>
<feature type="chain" id="PRO_5037203272" description="DUF4184 family protein" evidence="2">
    <location>
        <begin position="23"/>
        <end position="271"/>
    </location>
</feature>